<feature type="domain" description="Fungal lipase-type" evidence="1">
    <location>
        <begin position="3"/>
        <end position="100"/>
    </location>
</feature>
<dbReference type="Gene3D" id="3.40.50.1820">
    <property type="entry name" value="alpha/beta hydrolase"/>
    <property type="match status" value="1"/>
</dbReference>
<proteinExistence type="predicted"/>
<dbReference type="AlphaFoldDB" id="A0A226DD38"/>
<evidence type="ECO:0000259" key="1">
    <source>
        <dbReference type="Pfam" id="PF01764"/>
    </source>
</evidence>
<dbReference type="Proteomes" id="UP000198287">
    <property type="component" value="Unassembled WGS sequence"/>
</dbReference>
<evidence type="ECO:0000313" key="2">
    <source>
        <dbReference type="EMBL" id="OXA42166.1"/>
    </source>
</evidence>
<dbReference type="GO" id="GO:0006629">
    <property type="term" value="P:lipid metabolic process"/>
    <property type="evidence" value="ECO:0007669"/>
    <property type="project" value="InterPro"/>
</dbReference>
<comment type="caution">
    <text evidence="2">The sequence shown here is derived from an EMBL/GenBank/DDBJ whole genome shotgun (WGS) entry which is preliminary data.</text>
</comment>
<accession>A0A226DD38</accession>
<dbReference type="OMA" id="ITHAHDM"/>
<name>A0A226DD38_FOLCA</name>
<dbReference type="OrthoDB" id="5866690at2759"/>
<dbReference type="InterPro" id="IPR002921">
    <property type="entry name" value="Fungal_lipase-type"/>
</dbReference>
<dbReference type="InterPro" id="IPR029058">
    <property type="entry name" value="AB_hydrolase_fold"/>
</dbReference>
<organism evidence="2 3">
    <name type="scientific">Folsomia candida</name>
    <name type="common">Springtail</name>
    <dbReference type="NCBI Taxonomy" id="158441"/>
    <lineage>
        <taxon>Eukaryota</taxon>
        <taxon>Metazoa</taxon>
        <taxon>Ecdysozoa</taxon>
        <taxon>Arthropoda</taxon>
        <taxon>Hexapoda</taxon>
        <taxon>Collembola</taxon>
        <taxon>Entomobryomorpha</taxon>
        <taxon>Isotomoidea</taxon>
        <taxon>Isotomidae</taxon>
        <taxon>Proisotominae</taxon>
        <taxon>Folsomia</taxon>
    </lineage>
</organism>
<reference evidence="2 3" key="1">
    <citation type="submission" date="2015-12" db="EMBL/GenBank/DDBJ databases">
        <title>The genome of Folsomia candida.</title>
        <authorList>
            <person name="Faddeeva A."/>
            <person name="Derks M.F."/>
            <person name="Anvar Y."/>
            <person name="Smit S."/>
            <person name="Van Straalen N."/>
            <person name="Roelofs D."/>
        </authorList>
    </citation>
    <scope>NUCLEOTIDE SEQUENCE [LARGE SCALE GENOMIC DNA]</scope>
    <source>
        <strain evidence="2 3">VU population</strain>
        <tissue evidence="2">Whole body</tissue>
    </source>
</reference>
<dbReference type="Pfam" id="PF01764">
    <property type="entry name" value="Lipase_3"/>
    <property type="match status" value="1"/>
</dbReference>
<gene>
    <name evidence="2" type="ORF">Fcan01_23073</name>
</gene>
<sequence>MFNFWKSIFVQVVRQLGLFHAANPSFHVVITGHSSRGAMASLLVFLLTTLRQFPTMDFTLATFGQPRTGNEAYANYMNALFIPTNRVVARADIIPHFPPVTAFGFLNAFLGVNYIHHGQEVWINGNDTIFCSKAVYEDPTCSNSLGPIYTIVDHLQYFDADYSVCYFVEGWLDIDLLSLDGFTPTNFIPPMPTIDNKTISRV</sequence>
<protein>
    <submittedName>
        <fullName evidence="2">Lipase</fullName>
    </submittedName>
</protein>
<dbReference type="EMBL" id="LNIX01000027">
    <property type="protein sequence ID" value="OXA42166.1"/>
    <property type="molecule type" value="Genomic_DNA"/>
</dbReference>
<evidence type="ECO:0000313" key="3">
    <source>
        <dbReference type="Proteomes" id="UP000198287"/>
    </source>
</evidence>
<keyword evidence="3" id="KW-1185">Reference proteome</keyword>
<dbReference type="PANTHER" id="PTHR45908">
    <property type="entry name" value="PROTEIN CBG11750-RELATED"/>
    <property type="match status" value="1"/>
</dbReference>
<dbReference type="CDD" id="cd00519">
    <property type="entry name" value="Lipase_3"/>
    <property type="match status" value="1"/>
</dbReference>
<dbReference type="SUPFAM" id="SSF53474">
    <property type="entry name" value="alpha/beta-Hydrolases"/>
    <property type="match status" value="1"/>
</dbReference>